<reference evidence="1" key="1">
    <citation type="journal article" date="2021" name="Proc. Natl. Acad. Sci. U.S.A.">
        <title>A Catalog of Tens of Thousands of Viruses from Human Metagenomes Reveals Hidden Associations with Chronic Diseases.</title>
        <authorList>
            <person name="Tisza M.J."/>
            <person name="Buck C.B."/>
        </authorList>
    </citation>
    <scope>NUCLEOTIDE SEQUENCE</scope>
    <source>
        <strain evidence="1">Ct6YY1</strain>
    </source>
</reference>
<evidence type="ECO:0000313" key="1">
    <source>
        <dbReference type="EMBL" id="DAG01092.1"/>
    </source>
</evidence>
<name>A0A8S5V324_9CAUD</name>
<accession>A0A8S5V324</accession>
<sequence length="124" mass="14269">MPNPTRQQIINAHEALEELKNVALSAADFCGDTENYLAWKSEILAALPPKPQPTMAEIEWDDDKHYLAEAEHAIWGKVIMFFRDVDEGNIFVKTQSKEDQHFLYGTPEYLTPTGRRYTLTEVQE</sequence>
<organism evidence="1">
    <name type="scientific">Siphoviridae sp. ct6YY1</name>
    <dbReference type="NCBI Taxonomy" id="2825343"/>
    <lineage>
        <taxon>Viruses</taxon>
        <taxon>Duplodnaviria</taxon>
        <taxon>Heunggongvirae</taxon>
        <taxon>Uroviricota</taxon>
        <taxon>Caudoviricetes</taxon>
    </lineage>
</organism>
<proteinExistence type="predicted"/>
<dbReference type="EMBL" id="BK016186">
    <property type="protein sequence ID" value="DAG01092.1"/>
    <property type="molecule type" value="Genomic_DNA"/>
</dbReference>
<protein>
    <submittedName>
        <fullName evidence="1">Uncharacterized protein</fullName>
    </submittedName>
</protein>